<name>B3RSR8_TRIAD</name>
<gene>
    <name evidence="7" type="ORF">TRIADDRAFT_22197</name>
</gene>
<dbReference type="Pfam" id="PF00520">
    <property type="entry name" value="Ion_trans"/>
    <property type="match status" value="1"/>
</dbReference>
<sequence length="184" mass="20715">GLKSIVNAVFQSIHMLITVLSLTLFFLCGVALLGVQLFMGVLTRKCCLTYNASNYNGSYASFNQFVTNTSNWLYIDGETKVCGNTSDNYLCPSGYSCYEGLFPNPGRGLLSFDNFPLSLYVNLQIVTQDQWDTDYQTVLRATSIWYFPYFLAIIFLGSDYLLNLILAVVSMAYSKQQKLVKEQV</sequence>
<dbReference type="STRING" id="10228.B3RSR8"/>
<dbReference type="GO" id="GO:0005261">
    <property type="term" value="F:monoatomic cation channel activity"/>
    <property type="evidence" value="ECO:0007669"/>
    <property type="project" value="InterPro"/>
</dbReference>
<dbReference type="AlphaFoldDB" id="B3RSR8"/>
<dbReference type="CTD" id="6751777"/>
<dbReference type="InterPro" id="IPR043203">
    <property type="entry name" value="VGCC_Ca_Na"/>
</dbReference>
<dbReference type="InParanoid" id="B3RSR8"/>
<evidence type="ECO:0000313" key="8">
    <source>
        <dbReference type="Proteomes" id="UP000009022"/>
    </source>
</evidence>
<feature type="non-terminal residue" evidence="7">
    <location>
        <position position="1"/>
    </location>
</feature>
<dbReference type="InterPro" id="IPR005821">
    <property type="entry name" value="Ion_trans_dom"/>
</dbReference>
<comment type="subcellular location">
    <subcellularLocation>
        <location evidence="1">Membrane</location>
        <topology evidence="1">Multi-pass membrane protein</topology>
    </subcellularLocation>
</comment>
<evidence type="ECO:0000259" key="6">
    <source>
        <dbReference type="Pfam" id="PF00520"/>
    </source>
</evidence>
<dbReference type="eggNOG" id="KOG2301">
    <property type="taxonomic scope" value="Eukaryota"/>
</dbReference>
<evidence type="ECO:0000256" key="1">
    <source>
        <dbReference type="ARBA" id="ARBA00004141"/>
    </source>
</evidence>
<dbReference type="Proteomes" id="UP000009022">
    <property type="component" value="Unassembled WGS sequence"/>
</dbReference>
<dbReference type="RefSeq" id="XP_002110564.1">
    <property type="nucleotide sequence ID" value="XM_002110528.1"/>
</dbReference>
<keyword evidence="3 5" id="KW-1133">Transmembrane helix</keyword>
<dbReference type="EMBL" id="DS985243">
    <property type="protein sequence ID" value="EDV26568.1"/>
    <property type="molecule type" value="Genomic_DNA"/>
</dbReference>
<feature type="transmembrane region" description="Helical" evidence="5">
    <location>
        <begin position="12"/>
        <end position="35"/>
    </location>
</feature>
<dbReference type="HOGENOM" id="CLU_1471841_0_0_1"/>
<evidence type="ECO:0000256" key="4">
    <source>
        <dbReference type="ARBA" id="ARBA00023136"/>
    </source>
</evidence>
<dbReference type="GO" id="GO:0005886">
    <property type="term" value="C:plasma membrane"/>
    <property type="evidence" value="ECO:0007669"/>
    <property type="project" value="InterPro"/>
</dbReference>
<protein>
    <recommendedName>
        <fullName evidence="6">Ion transport domain-containing protein</fullName>
    </recommendedName>
</protein>
<dbReference type="OrthoDB" id="2984333at2759"/>
<feature type="domain" description="Ion transport" evidence="6">
    <location>
        <begin position="1"/>
        <end position="178"/>
    </location>
</feature>
<organism evidence="7 8">
    <name type="scientific">Trichoplax adhaerens</name>
    <name type="common">Trichoplax reptans</name>
    <dbReference type="NCBI Taxonomy" id="10228"/>
    <lineage>
        <taxon>Eukaryota</taxon>
        <taxon>Metazoa</taxon>
        <taxon>Placozoa</taxon>
        <taxon>Uniplacotomia</taxon>
        <taxon>Trichoplacea</taxon>
        <taxon>Trichoplacidae</taxon>
        <taxon>Trichoplax</taxon>
    </lineage>
</organism>
<evidence type="ECO:0000256" key="3">
    <source>
        <dbReference type="ARBA" id="ARBA00022989"/>
    </source>
</evidence>
<keyword evidence="2 5" id="KW-0812">Transmembrane</keyword>
<evidence type="ECO:0000313" key="7">
    <source>
        <dbReference type="EMBL" id="EDV26568.1"/>
    </source>
</evidence>
<reference evidence="7 8" key="1">
    <citation type="journal article" date="2008" name="Nature">
        <title>The Trichoplax genome and the nature of placozoans.</title>
        <authorList>
            <person name="Srivastava M."/>
            <person name="Begovic E."/>
            <person name="Chapman J."/>
            <person name="Putnam N.H."/>
            <person name="Hellsten U."/>
            <person name="Kawashima T."/>
            <person name="Kuo A."/>
            <person name="Mitros T."/>
            <person name="Salamov A."/>
            <person name="Carpenter M.L."/>
            <person name="Signorovitch A.Y."/>
            <person name="Moreno M.A."/>
            <person name="Kamm K."/>
            <person name="Grimwood J."/>
            <person name="Schmutz J."/>
            <person name="Shapiro H."/>
            <person name="Grigoriev I.V."/>
            <person name="Buss L.W."/>
            <person name="Schierwater B."/>
            <person name="Dellaporta S.L."/>
            <person name="Rokhsar D.S."/>
        </authorList>
    </citation>
    <scope>NUCLEOTIDE SEQUENCE [LARGE SCALE GENOMIC DNA]</scope>
    <source>
        <strain evidence="7 8">Grell-BS-1999</strain>
    </source>
</reference>
<feature type="transmembrane region" description="Helical" evidence="5">
    <location>
        <begin position="149"/>
        <end position="173"/>
    </location>
</feature>
<keyword evidence="4 5" id="KW-0472">Membrane</keyword>
<keyword evidence="8" id="KW-1185">Reference proteome</keyword>
<dbReference type="PANTHER" id="PTHR10037">
    <property type="entry name" value="VOLTAGE-GATED CATION CHANNEL CALCIUM AND SODIUM"/>
    <property type="match status" value="1"/>
</dbReference>
<dbReference type="GeneID" id="6751777"/>
<evidence type="ECO:0000256" key="2">
    <source>
        <dbReference type="ARBA" id="ARBA00022692"/>
    </source>
</evidence>
<evidence type="ECO:0000256" key="5">
    <source>
        <dbReference type="SAM" id="Phobius"/>
    </source>
</evidence>
<accession>B3RSR8</accession>
<dbReference type="KEGG" id="tad:TRIADDRAFT_22197"/>
<dbReference type="PANTHER" id="PTHR10037:SF62">
    <property type="entry name" value="SODIUM CHANNEL PROTEIN 60E"/>
    <property type="match status" value="1"/>
</dbReference>
<proteinExistence type="predicted"/>
<dbReference type="Gene3D" id="1.10.287.70">
    <property type="match status" value="1"/>
</dbReference>